<dbReference type="AlphaFoldDB" id="A0A0C2D7D9"/>
<name>A0A0C2D7D9_9BACT</name>
<dbReference type="Proteomes" id="UP000031599">
    <property type="component" value="Unassembled WGS sequence"/>
</dbReference>
<sequence length="61" mass="6522">MLADPTGIPEGAEVTVLIGRPQDPVDVSDEELAEIDAGLAEAQSPHRVDARAFLRELRRGA</sequence>
<proteinExistence type="predicted"/>
<dbReference type="EMBL" id="JMCC02000006">
    <property type="protein sequence ID" value="KIG19076.1"/>
    <property type="molecule type" value="Genomic_DNA"/>
</dbReference>
<evidence type="ECO:0000313" key="2">
    <source>
        <dbReference type="Proteomes" id="UP000031599"/>
    </source>
</evidence>
<accession>A0A0C2D7D9</accession>
<protein>
    <submittedName>
        <fullName evidence="1">Uncharacterized protein</fullName>
    </submittedName>
</protein>
<gene>
    <name evidence="1" type="ORF">DB30_05980</name>
</gene>
<comment type="caution">
    <text evidence="1">The sequence shown here is derived from an EMBL/GenBank/DDBJ whole genome shotgun (WGS) entry which is preliminary data.</text>
</comment>
<organism evidence="1 2">
    <name type="scientific">Enhygromyxa salina</name>
    <dbReference type="NCBI Taxonomy" id="215803"/>
    <lineage>
        <taxon>Bacteria</taxon>
        <taxon>Pseudomonadati</taxon>
        <taxon>Myxococcota</taxon>
        <taxon>Polyangia</taxon>
        <taxon>Nannocystales</taxon>
        <taxon>Nannocystaceae</taxon>
        <taxon>Enhygromyxa</taxon>
    </lineage>
</organism>
<evidence type="ECO:0000313" key="1">
    <source>
        <dbReference type="EMBL" id="KIG19076.1"/>
    </source>
</evidence>
<reference evidence="1 2" key="1">
    <citation type="submission" date="2014-12" db="EMBL/GenBank/DDBJ databases">
        <title>Genome assembly of Enhygromyxa salina DSM 15201.</title>
        <authorList>
            <person name="Sharma G."/>
            <person name="Subramanian S."/>
        </authorList>
    </citation>
    <scope>NUCLEOTIDE SEQUENCE [LARGE SCALE GENOMIC DNA]</scope>
    <source>
        <strain evidence="1 2">DSM 15201</strain>
    </source>
</reference>